<dbReference type="Pfam" id="PF07277">
    <property type="entry name" value="SapC"/>
    <property type="match status" value="1"/>
</dbReference>
<name>A0A7Y3RJ52_9PROT</name>
<protein>
    <submittedName>
        <fullName evidence="1">SapC family protein</fullName>
    </submittedName>
</protein>
<sequence>MSQTPPASGPSVEGQMYLFRKAELITREKHGNMGISRPERPLAFVEKARAVPLTLGEMTTAMRHFPIIFSAADNPVPLAVTGLVDDENLFIDENGEWEKDVYVPGYIRRYPFALATDKDSQDPENPRMAIIVDGEYEGINDSPEIPFFNGSEPSEQMQQAMEFCQSYERDRIQTQRFADVLKGFDLLTQQMAQYTPDNKDSMAFARYIGVEEQRLRDLADDKYLELRKQNIIPVLYAQLMSMTNWRTLLDKRARRHSLTSANVLEPLNKS</sequence>
<keyword evidence="2" id="KW-1185">Reference proteome</keyword>
<comment type="caution">
    <text evidence="1">The sequence shown here is derived from an EMBL/GenBank/DDBJ whole genome shotgun (WGS) entry which is preliminary data.</text>
</comment>
<organism evidence="1 2">
    <name type="scientific">Parvularcula mediterranea</name>
    <dbReference type="NCBI Taxonomy" id="2732508"/>
    <lineage>
        <taxon>Bacteria</taxon>
        <taxon>Pseudomonadati</taxon>
        <taxon>Pseudomonadota</taxon>
        <taxon>Alphaproteobacteria</taxon>
        <taxon>Parvularculales</taxon>
        <taxon>Parvularculaceae</taxon>
        <taxon>Parvularcula</taxon>
    </lineage>
</organism>
<reference evidence="1 2" key="1">
    <citation type="submission" date="2020-05" db="EMBL/GenBank/DDBJ databases">
        <title>Parvularcula mediterraneae sp. nov., isolated from polypropylene straw from shallow seawater of the seashore of Laganas in Zakynthos island, Greece.</title>
        <authorList>
            <person name="Szabo I."/>
            <person name="Al-Omari J."/>
            <person name="Rado J."/>
            <person name="Szerdahelyi G.S."/>
        </authorList>
    </citation>
    <scope>NUCLEOTIDE SEQUENCE [LARGE SCALE GENOMIC DNA]</scope>
    <source>
        <strain evidence="1 2">ZS-1/3</strain>
    </source>
</reference>
<evidence type="ECO:0000313" key="1">
    <source>
        <dbReference type="EMBL" id="NNU15018.1"/>
    </source>
</evidence>
<proteinExistence type="predicted"/>
<dbReference type="AlphaFoldDB" id="A0A7Y3RJ52"/>
<dbReference type="Proteomes" id="UP000536835">
    <property type="component" value="Unassembled WGS sequence"/>
</dbReference>
<dbReference type="RefSeq" id="WP_173196150.1">
    <property type="nucleotide sequence ID" value="NZ_JABFCX010000002.1"/>
</dbReference>
<gene>
    <name evidence="1" type="ORF">HK107_01600</name>
</gene>
<dbReference type="InterPro" id="IPR010836">
    <property type="entry name" value="SapC"/>
</dbReference>
<accession>A0A7Y3RJ52</accession>
<dbReference type="EMBL" id="JABFCX010000002">
    <property type="protein sequence ID" value="NNU15018.1"/>
    <property type="molecule type" value="Genomic_DNA"/>
</dbReference>
<evidence type="ECO:0000313" key="2">
    <source>
        <dbReference type="Proteomes" id="UP000536835"/>
    </source>
</evidence>